<keyword evidence="2" id="KW-1133">Transmembrane helix</keyword>
<comment type="caution">
    <text evidence="3">The sequence shown here is derived from an EMBL/GenBank/DDBJ whole genome shotgun (WGS) entry which is preliminary data.</text>
</comment>
<protein>
    <submittedName>
        <fullName evidence="3">Uncharacterized protein</fullName>
    </submittedName>
</protein>
<keyword evidence="2" id="KW-0812">Transmembrane</keyword>
<evidence type="ECO:0000256" key="2">
    <source>
        <dbReference type="SAM" id="Phobius"/>
    </source>
</evidence>
<feature type="transmembrane region" description="Helical" evidence="2">
    <location>
        <begin position="55"/>
        <end position="73"/>
    </location>
</feature>
<feature type="transmembrane region" description="Helical" evidence="2">
    <location>
        <begin position="6"/>
        <end position="27"/>
    </location>
</feature>
<feature type="compositionally biased region" description="Low complexity" evidence="1">
    <location>
        <begin position="179"/>
        <end position="198"/>
    </location>
</feature>
<evidence type="ECO:0000313" key="4">
    <source>
        <dbReference type="Proteomes" id="UP000654345"/>
    </source>
</evidence>
<feature type="transmembrane region" description="Helical" evidence="2">
    <location>
        <begin position="79"/>
        <end position="103"/>
    </location>
</feature>
<dbReference type="Proteomes" id="UP000654345">
    <property type="component" value="Unassembled WGS sequence"/>
</dbReference>
<proteinExistence type="predicted"/>
<sequence>MLASIRDLAIMGVIFLLFLIVAIIALVRWSKRIKYIRTCELLDLEHELEKMQREVPNYAAALVIVDVAVGIIFRSKISLVLLEGIGVVNIVYLIVLLVGVVGWRMMARRWQKIQEQLPIQEIRAQMSMQAQIGEQDMGLQQPWQALPAPMQWPNGQMDGSQGMWQNGVAPEAQNQWPTGGQMAMPQGQWQGQQEFDQQNQWQATPMPSWQQNGSGQNW</sequence>
<evidence type="ECO:0000256" key="1">
    <source>
        <dbReference type="SAM" id="MobiDB-lite"/>
    </source>
</evidence>
<dbReference type="EMBL" id="BNJG01000001">
    <property type="protein sequence ID" value="GHO54089.1"/>
    <property type="molecule type" value="Genomic_DNA"/>
</dbReference>
<gene>
    <name evidence="3" type="ORF">KSB_25640</name>
</gene>
<keyword evidence="4" id="KW-1185">Reference proteome</keyword>
<accession>A0ABQ3UMZ9</accession>
<organism evidence="3 4">
    <name type="scientific">Ktedonobacter robiniae</name>
    <dbReference type="NCBI Taxonomy" id="2778365"/>
    <lineage>
        <taxon>Bacteria</taxon>
        <taxon>Bacillati</taxon>
        <taxon>Chloroflexota</taxon>
        <taxon>Ktedonobacteria</taxon>
        <taxon>Ktedonobacterales</taxon>
        <taxon>Ktedonobacteraceae</taxon>
        <taxon>Ktedonobacter</taxon>
    </lineage>
</organism>
<dbReference type="RefSeq" id="WP_201370839.1">
    <property type="nucleotide sequence ID" value="NZ_BNJG01000001.1"/>
</dbReference>
<name>A0ABQ3UMZ9_9CHLR</name>
<feature type="region of interest" description="Disordered" evidence="1">
    <location>
        <begin position="170"/>
        <end position="198"/>
    </location>
</feature>
<evidence type="ECO:0000313" key="3">
    <source>
        <dbReference type="EMBL" id="GHO54089.1"/>
    </source>
</evidence>
<reference evidence="3 4" key="1">
    <citation type="journal article" date="2021" name="Int. J. Syst. Evol. Microbiol.">
        <title>Reticulibacter mediterranei gen. nov., sp. nov., within the new family Reticulibacteraceae fam. nov., and Ktedonospora formicarum gen. nov., sp. nov., Ktedonobacter robiniae sp. nov., Dictyobacter formicarum sp. nov. and Dictyobacter arantiisoli sp. nov., belonging to the class Ktedonobacteria.</title>
        <authorList>
            <person name="Yabe S."/>
            <person name="Zheng Y."/>
            <person name="Wang C.M."/>
            <person name="Sakai Y."/>
            <person name="Abe K."/>
            <person name="Yokota A."/>
            <person name="Donadio S."/>
            <person name="Cavaletti L."/>
            <person name="Monciardini P."/>
        </authorList>
    </citation>
    <scope>NUCLEOTIDE SEQUENCE [LARGE SCALE GENOMIC DNA]</scope>
    <source>
        <strain evidence="3 4">SOSP1-30</strain>
    </source>
</reference>
<keyword evidence="2" id="KW-0472">Membrane</keyword>